<comment type="subcellular location">
    <subcellularLocation>
        <location evidence="1">Endoplasmic reticulum</location>
    </subcellularLocation>
</comment>
<sequence length="2467" mass="279400">MAPEREEVEEQVIYETRQHAAGVFAPELSEQKGSSESRSGLLSYFSIQGAKQLKQKWNEYLRPRGSKRKRALFVSPNGEHVAVAFQNQLVILQKDDDYMEPCGTYIRNDSLSFFTHGSWMEPQGILGVIDDMGTLYLINSNGREISRRTRSELKLSTSIIDLIVLDDVNSKRSYMSVFGIFSADGLVHFFEVAKEPKERIFPHLTSNNPFKDRSPHNVSCIDFCPDLSLIVLVDALSVSENPQCLFGSYSLYLLRMSTNSYLELVFCSPQFEGLFSSTKGHLISLTSPKVSISPQGKYIAALDLTGCLDVFSIDSDANFLSIICFAERFKSFGSISSPQGRKHNLKDVIDIIWWTDHVLILANSNGSFTMYDVLSDMIVLKDGPHFCRPVLERPRHNQGHVFVLEGRSCEGEQSESEQTYSEQASKNDQLCDVELHWSLLSISGKSVLEMYRILISNQQFHSALEFADCHSLDKDEVFKAQWLSSAFGACEVDLFLSKISDRMFVISECLNKVGPTEDAANALLSYGIHLTEDYFFSNLNNDGSPLLWNFRVARLQLLQYRDKLDTFLGINMGRFSSEEYSNFRVVPVTVVAVNLAESGKIGALNLLFKRHPYSLSQDILRVLSAIPETIPVQSYSQLLPGKSPQTNIALRDRDWVECEHMISLIDRMPGGSEKLIQVGTENIMKLSVGIVWPSATELVDWYISRARDIDSLSGQLENCLAFVGFACRKDITELQQFLEDITYLHQLIYCNGCTEDFNMGLAEWEQLPDYEKFKVLLNGVTEDSAVKKLQEKAIPFMQKRSYDAQINSLEQKNDEVVLMNYKQGDSFLVRWMKEVAAENKLGICLKVIEDGCRESPISGLFMDEAELVETALECIYLCSLTDQWNLMTSILSKLPRTSLREKTLKDITPKHNLVSGTPRFSYIRSHLSKSVRHSSPLNLNSNEEDTGLQSSGGMDQLDSVATDDKLEKRIKSAEGHVEVGRLLAYYQVPKPISFFLSAESDKKNVKQLIRLIFSKFGRRQPGRSDSEWTSMWQDIQCFQEKSFPFLDTEYMLLEYCRGLLKAGKFSLARNYLKGTGNINLATDKVEMLVVQAAREYFFSASGLSCSEIWKARECLSLFPNSKVVQSEVDIIEALTVRLPNLGVTLLPVQYKQIRNPMEIINMVITSQTGAYLNVKELIEVAKLLGIESPDDIAAVEEAIAREGAVAGDLQLASDLCLGLAKKGHGPIWDLCSAIARSTHVDNMDTSSRKQLLGFALSHCDEESIGELLNAWKDVDMLMHYEQLILSTETYPPNLSVHGSTVVSLPVNSVQDIWSLRDTSELIQDAFKEDEEKRKIHFESLQSILSEVAEEGSTEVGSSWDSLLRENKKVVEFAALELPWLLGLSSKEEYGRKIIPGAKAPPGKHSISIRFQALINILERLVRNGIAPRDELLISLAKSIMVSPVTEEDDVLGCSFLLNLLDALHGVTVIEEQLKKRERYQEVYSIMNIGMSYSSIQSSHKEYSSPDQRRGLLLQKFRDKYTAFGSDEVEQIDKVQSTFWREWKSKLEDEKRLAHQARELDETLPGVDTRRFLSGDIEYIRNVVFSLVDSVKTQKKYILKDAVKLADTYGLQRVEILLRFFGSVLVSEHWENDEILAEISEYRDDLAKCAKDFIEIISTVVFPEIDGHNKHRLSYVYNILSACHLRLTKMEAPARSPNQHRQLHNPVEPFRFYKILEQECQRVAFIKELNFKNIVVLDQLNYHHFNQEILNNIHACTVEALAVMVRTLIGMYSDTNEKDLMSWHDVYKHYVLSLLVSLEIRTRESLDGKTPEAFQAQLGEIDVNYDLCKKYIRALPECDVSHTLKRFQKLCTPSISSWNPTDDAGWRHCLTMVLDFWIKQLEDRQVTEDCQVSANHEFSNEEILPKFLSVFKKLVVEGQLSVGDSWCTICHYAHQDGVVSLSDITCFLKSMIFSGCRFASIANLCALSSISSADGKPVSLLDLYSTLMETALSCIIDDFPERRNLHRLLSSLSKVDGAHSEDLKKIRSDVWRKLSAFSDNTQLESNIKVYALEIMQCITRQNYKNLPEELISEVEPWEDCDEFYQSKIITNTQGADGSSYITSTLVALKSTQLIAAFMPDITITAEDLITVDSAVSCFLNLCEAATSPVNIDALKDVLEEWEVLFSSGTDKEGTSTTSSPKEHGEWNDDWDEGWETLPDELIRAEGKEKQSLLIRPLHTCWMKIVKLLITHSRFNEVLHLLDRSSTNGLLLDEDDANSLLHMVVNVDCFMALKVFMLLPHEAPRLLCLQAVESNLKERGPPNISNVDEHEILMLVLFSGVLQRIIFNPALQNFFSYMCYLVGQLARICQEDLLKYRDSKTSSPNWSRSSLFCELLLPCFVSELVQAKQCILAGFIVSRWMSMHPSLALIDIVEASLRKYLEGQLIRASVPADDDLGVYDQSLHFTILRLRGKFRDSVQSAILAVAPSI</sequence>
<feature type="compositionally biased region" description="Polar residues" evidence="5">
    <location>
        <begin position="933"/>
        <end position="953"/>
    </location>
</feature>
<keyword evidence="4" id="KW-0653">Protein transport</keyword>
<evidence type="ECO:0000256" key="3">
    <source>
        <dbReference type="ARBA" id="ARBA00022824"/>
    </source>
</evidence>
<evidence type="ECO:0000259" key="6">
    <source>
        <dbReference type="Pfam" id="PF08314"/>
    </source>
</evidence>
<keyword evidence="8" id="KW-1185">Reference proteome</keyword>
<feature type="domain" description="Sec39" evidence="6">
    <location>
        <begin position="591"/>
        <end position="1186"/>
    </location>
</feature>
<organism evidence="7 8">
    <name type="scientific">Platanthera guangdongensis</name>
    <dbReference type="NCBI Taxonomy" id="2320717"/>
    <lineage>
        <taxon>Eukaryota</taxon>
        <taxon>Viridiplantae</taxon>
        <taxon>Streptophyta</taxon>
        <taxon>Embryophyta</taxon>
        <taxon>Tracheophyta</taxon>
        <taxon>Spermatophyta</taxon>
        <taxon>Magnoliopsida</taxon>
        <taxon>Liliopsida</taxon>
        <taxon>Asparagales</taxon>
        <taxon>Orchidaceae</taxon>
        <taxon>Orchidoideae</taxon>
        <taxon>Orchideae</taxon>
        <taxon>Orchidinae</taxon>
        <taxon>Platanthera</taxon>
    </lineage>
</organism>
<proteinExistence type="predicted"/>
<evidence type="ECO:0000256" key="5">
    <source>
        <dbReference type="SAM" id="MobiDB-lite"/>
    </source>
</evidence>
<comment type="caution">
    <text evidence="7">The sequence shown here is derived from an EMBL/GenBank/DDBJ whole genome shotgun (WGS) entry which is preliminary data.</text>
</comment>
<dbReference type="Proteomes" id="UP001412067">
    <property type="component" value="Unassembled WGS sequence"/>
</dbReference>
<protein>
    <recommendedName>
        <fullName evidence="6">Sec39 domain-containing protein</fullName>
    </recommendedName>
</protein>
<name>A0ABR2M2T5_9ASPA</name>
<feature type="region of interest" description="Disordered" evidence="5">
    <location>
        <begin position="933"/>
        <end position="955"/>
    </location>
</feature>
<dbReference type="EMBL" id="JBBWWR010000013">
    <property type="protein sequence ID" value="KAK8956415.1"/>
    <property type="molecule type" value="Genomic_DNA"/>
</dbReference>
<evidence type="ECO:0000313" key="8">
    <source>
        <dbReference type="Proteomes" id="UP001412067"/>
    </source>
</evidence>
<evidence type="ECO:0000256" key="4">
    <source>
        <dbReference type="ARBA" id="ARBA00022927"/>
    </source>
</evidence>
<evidence type="ECO:0000313" key="7">
    <source>
        <dbReference type="EMBL" id="KAK8956415.1"/>
    </source>
</evidence>
<gene>
    <name evidence="7" type="ORF">KSP40_PGU006344</name>
</gene>
<dbReference type="PANTHER" id="PTHR15922:SF2">
    <property type="entry name" value="NBAS SUBUNIT OF NRZ TETHERING COMPLEX"/>
    <property type="match status" value="1"/>
</dbReference>
<evidence type="ECO:0000256" key="2">
    <source>
        <dbReference type="ARBA" id="ARBA00022448"/>
    </source>
</evidence>
<dbReference type="Pfam" id="PF08314">
    <property type="entry name" value="Sec39"/>
    <property type="match status" value="1"/>
</dbReference>
<evidence type="ECO:0000256" key="1">
    <source>
        <dbReference type="ARBA" id="ARBA00004240"/>
    </source>
</evidence>
<dbReference type="SUPFAM" id="SSF50978">
    <property type="entry name" value="WD40 repeat-like"/>
    <property type="match status" value="1"/>
</dbReference>
<dbReference type="InterPro" id="IPR013244">
    <property type="entry name" value="Sec39_domain"/>
</dbReference>
<reference evidence="7 8" key="1">
    <citation type="journal article" date="2022" name="Nat. Plants">
        <title>Genomes of leafy and leafless Platanthera orchids illuminate the evolution of mycoheterotrophy.</title>
        <authorList>
            <person name="Li M.H."/>
            <person name="Liu K.W."/>
            <person name="Li Z."/>
            <person name="Lu H.C."/>
            <person name="Ye Q.L."/>
            <person name="Zhang D."/>
            <person name="Wang J.Y."/>
            <person name="Li Y.F."/>
            <person name="Zhong Z.M."/>
            <person name="Liu X."/>
            <person name="Yu X."/>
            <person name="Liu D.K."/>
            <person name="Tu X.D."/>
            <person name="Liu B."/>
            <person name="Hao Y."/>
            <person name="Liao X.Y."/>
            <person name="Jiang Y.T."/>
            <person name="Sun W.H."/>
            <person name="Chen J."/>
            <person name="Chen Y.Q."/>
            <person name="Ai Y."/>
            <person name="Zhai J.W."/>
            <person name="Wu S.S."/>
            <person name="Zhou Z."/>
            <person name="Hsiao Y.Y."/>
            <person name="Wu W.L."/>
            <person name="Chen Y.Y."/>
            <person name="Lin Y.F."/>
            <person name="Hsu J.L."/>
            <person name="Li C.Y."/>
            <person name="Wang Z.W."/>
            <person name="Zhao X."/>
            <person name="Zhong W.Y."/>
            <person name="Ma X.K."/>
            <person name="Ma L."/>
            <person name="Huang J."/>
            <person name="Chen G.Z."/>
            <person name="Huang M.Z."/>
            <person name="Huang L."/>
            <person name="Peng D.H."/>
            <person name="Luo Y.B."/>
            <person name="Zou S.Q."/>
            <person name="Chen S.P."/>
            <person name="Lan S."/>
            <person name="Tsai W.C."/>
            <person name="Van de Peer Y."/>
            <person name="Liu Z.J."/>
        </authorList>
    </citation>
    <scope>NUCLEOTIDE SEQUENCE [LARGE SCALE GENOMIC DNA]</scope>
    <source>
        <strain evidence="7">Lor288</strain>
    </source>
</reference>
<accession>A0ABR2M2T5</accession>
<dbReference type="InterPro" id="IPR036322">
    <property type="entry name" value="WD40_repeat_dom_sf"/>
</dbReference>
<feature type="region of interest" description="Disordered" evidence="5">
    <location>
        <begin position="2167"/>
        <end position="2191"/>
    </location>
</feature>
<dbReference type="PANTHER" id="PTHR15922">
    <property type="entry name" value="NEUROBLASTOMA-AMPLIFIED SEQUENCE"/>
    <property type="match status" value="1"/>
</dbReference>
<keyword evidence="2" id="KW-0813">Transport</keyword>
<keyword evidence="3" id="KW-0256">Endoplasmic reticulum</keyword>